<dbReference type="InterPro" id="IPR004521">
    <property type="entry name" value="Uncharacterised_CHP00451"/>
</dbReference>
<feature type="domain" description="PUA" evidence="1">
    <location>
        <begin position="92"/>
        <end position="166"/>
    </location>
</feature>
<dbReference type="InterPro" id="IPR002478">
    <property type="entry name" value="PUA"/>
</dbReference>
<evidence type="ECO:0000313" key="3">
    <source>
        <dbReference type="Proteomes" id="UP000427373"/>
    </source>
</evidence>
<gene>
    <name evidence="2" type="ORF">D1869_01255</name>
</gene>
<dbReference type="OrthoDB" id="7576at2157"/>
<dbReference type="SMART" id="SM00359">
    <property type="entry name" value="PUA"/>
    <property type="match status" value="1"/>
</dbReference>
<name>A0A650CKW3_SULOH</name>
<dbReference type="AlphaFoldDB" id="A0A650CKW3"/>
<protein>
    <submittedName>
        <fullName evidence="2">Pseudouridine synthase</fullName>
    </submittedName>
</protein>
<dbReference type="NCBIfam" id="TIGR00451">
    <property type="entry name" value="unchar_dom_2"/>
    <property type="match status" value="1"/>
</dbReference>
<dbReference type="Gene3D" id="2.30.130.10">
    <property type="entry name" value="PUA domain"/>
    <property type="match status" value="1"/>
</dbReference>
<dbReference type="InterPro" id="IPR038250">
    <property type="entry name" value="TGT_C2_sf"/>
</dbReference>
<organism evidence="2 3">
    <name type="scientific">Sulfurisphaera ohwakuensis</name>
    <dbReference type="NCBI Taxonomy" id="69656"/>
    <lineage>
        <taxon>Archaea</taxon>
        <taxon>Thermoproteota</taxon>
        <taxon>Thermoprotei</taxon>
        <taxon>Sulfolobales</taxon>
        <taxon>Sulfolobaceae</taxon>
        <taxon>Sulfurisphaera</taxon>
    </lineage>
</organism>
<dbReference type="InterPro" id="IPR029402">
    <property type="entry name" value="TGT_C2"/>
</dbReference>
<dbReference type="InterPro" id="IPR015947">
    <property type="entry name" value="PUA-like_sf"/>
</dbReference>
<dbReference type="Gene3D" id="3.10.450.90">
    <property type="entry name" value="ArcTGT, C2 domain"/>
    <property type="match status" value="1"/>
</dbReference>
<sequence length="176" mass="20063">MFNLTKPLKAQKDEINYLRYIAMYQFSLKVASCLFPEDSTFFIQRSLTTNRIRNILTEDKKLFLVLRAQDNLFSITEISGQIIKNCTSPPSFRFIIKNEVAGFIREGRNAFCKFVINSDPSIRAGDEVLVVDEQDNLLAVGRAKVSGEEVKQYKRGLAVIVKRGIKNVYQDNSKGN</sequence>
<dbReference type="InterPro" id="IPR036974">
    <property type="entry name" value="PUA_sf"/>
</dbReference>
<dbReference type="Pfam" id="PF14810">
    <property type="entry name" value="TGT_C2"/>
    <property type="match status" value="1"/>
</dbReference>
<accession>A0A650CKW3</accession>
<dbReference type="Pfam" id="PF01472">
    <property type="entry name" value="PUA"/>
    <property type="match status" value="1"/>
</dbReference>
<dbReference type="EMBL" id="CP045484">
    <property type="protein sequence ID" value="QGR18388.1"/>
    <property type="molecule type" value="Genomic_DNA"/>
</dbReference>
<keyword evidence="3" id="KW-1185">Reference proteome</keyword>
<dbReference type="CDD" id="cd21149">
    <property type="entry name" value="PUA_archaeosine_TGT"/>
    <property type="match status" value="1"/>
</dbReference>
<dbReference type="SUPFAM" id="SSF88697">
    <property type="entry name" value="PUA domain-like"/>
    <property type="match status" value="1"/>
</dbReference>
<dbReference type="GO" id="GO:0003723">
    <property type="term" value="F:RNA binding"/>
    <property type="evidence" value="ECO:0007669"/>
    <property type="project" value="InterPro"/>
</dbReference>
<dbReference type="PROSITE" id="PS50890">
    <property type="entry name" value="PUA"/>
    <property type="match status" value="1"/>
</dbReference>
<evidence type="ECO:0000313" key="2">
    <source>
        <dbReference type="EMBL" id="QGR18388.1"/>
    </source>
</evidence>
<dbReference type="Proteomes" id="UP000427373">
    <property type="component" value="Chromosome"/>
</dbReference>
<proteinExistence type="predicted"/>
<dbReference type="KEGG" id="soh:D1869_01255"/>
<dbReference type="SUPFAM" id="SSF88802">
    <property type="entry name" value="Pre-PUA domain"/>
    <property type="match status" value="1"/>
</dbReference>
<reference evidence="2 3" key="1">
    <citation type="submission" date="2019-10" db="EMBL/GenBank/DDBJ databases">
        <title>Genome Sequences from Six Type Strain Members of the Archaeal Family Sulfolobaceae: Acidianus ambivalens, Acidianus infernus, Metallosphaera prunae, Stygiolobus azoricus, Sulfolobus metallicus, and Sulfurisphaera ohwakuensis.</title>
        <authorList>
            <person name="Counts J.A."/>
            <person name="Kelly R.M."/>
        </authorList>
    </citation>
    <scope>NUCLEOTIDE SEQUENCE [LARGE SCALE GENOMIC DNA]</scope>
    <source>
        <strain evidence="2 3">TA-1</strain>
    </source>
</reference>
<evidence type="ECO:0000259" key="1">
    <source>
        <dbReference type="SMART" id="SM00359"/>
    </source>
</evidence>